<feature type="domain" description="C2HC/C3H-type" evidence="9">
    <location>
        <begin position="519"/>
        <end position="548"/>
    </location>
</feature>
<evidence type="ECO:0000313" key="11">
    <source>
        <dbReference type="Proteomes" id="UP000294530"/>
    </source>
</evidence>
<organism evidence="10 11">
    <name type="scientific">Bremia lactucae</name>
    <name type="common">Lettuce downy mildew</name>
    <dbReference type="NCBI Taxonomy" id="4779"/>
    <lineage>
        <taxon>Eukaryota</taxon>
        <taxon>Sar</taxon>
        <taxon>Stramenopiles</taxon>
        <taxon>Oomycota</taxon>
        <taxon>Peronosporomycetes</taxon>
        <taxon>Peronosporales</taxon>
        <taxon>Peronosporaceae</taxon>
        <taxon>Bremia</taxon>
    </lineage>
</organism>
<feature type="region of interest" description="Disordered" evidence="7">
    <location>
        <begin position="321"/>
        <end position="362"/>
    </location>
</feature>
<dbReference type="PROSITE" id="PS01159">
    <property type="entry name" value="WW_DOMAIN_1"/>
    <property type="match status" value="1"/>
</dbReference>
<evidence type="ECO:0000256" key="5">
    <source>
        <dbReference type="ARBA" id="ARBA00023054"/>
    </source>
</evidence>
<dbReference type="InterPro" id="IPR049899">
    <property type="entry name" value="Znf_C2HC_C3H"/>
</dbReference>
<dbReference type="OrthoDB" id="10255185at2759"/>
<feature type="compositionally biased region" description="Basic and acidic residues" evidence="7">
    <location>
        <begin position="164"/>
        <end position="173"/>
    </location>
</feature>
<dbReference type="PANTHER" id="PTHR14649">
    <property type="entry name" value="ZINC FINGER C2HC DOMAIN-CONTAINING PROTEIN 1C"/>
    <property type="match status" value="1"/>
</dbReference>
<evidence type="ECO:0000256" key="7">
    <source>
        <dbReference type="SAM" id="MobiDB-lite"/>
    </source>
</evidence>
<dbReference type="Gene3D" id="2.20.70.10">
    <property type="match status" value="1"/>
</dbReference>
<feature type="region of interest" description="Disordered" evidence="7">
    <location>
        <begin position="1"/>
        <end position="38"/>
    </location>
</feature>
<evidence type="ECO:0000259" key="9">
    <source>
        <dbReference type="PROSITE" id="PS52027"/>
    </source>
</evidence>
<feature type="compositionally biased region" description="Polar residues" evidence="7">
    <location>
        <begin position="353"/>
        <end position="362"/>
    </location>
</feature>
<dbReference type="SUPFAM" id="SSF51045">
    <property type="entry name" value="WW domain"/>
    <property type="match status" value="1"/>
</dbReference>
<feature type="region of interest" description="Disordered" evidence="7">
    <location>
        <begin position="474"/>
        <end position="502"/>
    </location>
</feature>
<keyword evidence="5" id="KW-0175">Coiled coil</keyword>
<dbReference type="KEGG" id="blac:94352123"/>
<evidence type="ECO:0000256" key="3">
    <source>
        <dbReference type="ARBA" id="ARBA00022771"/>
    </source>
</evidence>
<dbReference type="InterPro" id="IPR036020">
    <property type="entry name" value="WW_dom_sf"/>
</dbReference>
<comment type="caution">
    <text evidence="10">The sequence shown here is derived from an EMBL/GenBank/DDBJ whole genome shotgun (WGS) entry which is preliminary data.</text>
</comment>
<dbReference type="GeneID" id="94352123"/>
<feature type="domain" description="WW" evidence="8">
    <location>
        <begin position="177"/>
        <end position="210"/>
    </location>
</feature>
<keyword evidence="3 6" id="KW-0863">Zinc-finger</keyword>
<feature type="compositionally biased region" description="Basic and acidic residues" evidence="7">
    <location>
        <begin position="106"/>
        <end position="123"/>
    </location>
</feature>
<dbReference type="Proteomes" id="UP000294530">
    <property type="component" value="Unassembled WGS sequence"/>
</dbReference>
<evidence type="ECO:0000256" key="2">
    <source>
        <dbReference type="ARBA" id="ARBA00022723"/>
    </source>
</evidence>
<dbReference type="InterPro" id="IPR026104">
    <property type="entry name" value="ZNF_C2HC_dom_1C"/>
</dbReference>
<evidence type="ECO:0000256" key="6">
    <source>
        <dbReference type="PROSITE-ProRule" id="PRU01371"/>
    </source>
</evidence>
<sequence>MEDDACLGDISLPLSRSNKPAPLKVTPTMEKTNGSNTYLKLDNATLERRSWASHQSEEEEDEGWMVTPLAEYCNKSHDLMEENEADVEASVREALRMLDLSSDGEDGGKSDDEREGDQKEAGRTDVSYMDFVQEVLNERWTQKDKKNEFCHWRTPAEPLDDDVEKSRMKKENSQQEMEEPDEWQEAYTAKGRVYYYNRRTRESSWKRPKHFNSSFASSQPTHAAEIDELDLQRSLNHQSHGCHASASPVASPGTTMERQDALYCTFCGDQQPSDRLAAHFQECASATFHKRQKSPLYRSFERALVVMSEDATLRALHYASSFPDPTPHPRSEASTVQDSLSLLRSRRRRNTAKKCSSADSTPQRLLRGQSRYFGTSGNDFKVSPDHLVDQERFSTFSHRQASGISVANLSKINTSMDSNSQATNNTFLSGPSTQSMEMCRYCSRSFAEGRLAKHEAVCPRVFGNEGSWGRGVPSHLASPLKPKNSRVGAVPSSVGSMTAKGQKLKDHTLQQSFKEHQATLVLCPCCHRKFAPSGAQQHIAICKEVQNRPKNPIPLLRDYAIASK</sequence>
<reference evidence="10 11" key="1">
    <citation type="journal article" date="2021" name="Genome Biol.">
        <title>AFLAP: assembly-free linkage analysis pipeline using k-mers from genome sequencing data.</title>
        <authorList>
            <person name="Fletcher K."/>
            <person name="Zhang L."/>
            <person name="Gil J."/>
            <person name="Han R."/>
            <person name="Cavanaugh K."/>
            <person name="Michelmore R."/>
        </authorList>
    </citation>
    <scope>NUCLEOTIDE SEQUENCE [LARGE SCALE GENOMIC DNA]</scope>
    <source>
        <strain evidence="10 11">SF5</strain>
    </source>
</reference>
<accession>A0A976IDF9</accession>
<dbReference type="CDD" id="cd00201">
    <property type="entry name" value="WW"/>
    <property type="match status" value="1"/>
</dbReference>
<dbReference type="InterPro" id="IPR001202">
    <property type="entry name" value="WW_dom"/>
</dbReference>
<dbReference type="PROSITE" id="PS50020">
    <property type="entry name" value="WW_DOMAIN_2"/>
    <property type="match status" value="1"/>
</dbReference>
<dbReference type="Pfam" id="PF13913">
    <property type="entry name" value="zf-C2HC_2"/>
    <property type="match status" value="2"/>
</dbReference>
<proteinExistence type="inferred from homology"/>
<feature type="region of interest" description="Disordered" evidence="7">
    <location>
        <begin position="155"/>
        <end position="183"/>
    </location>
</feature>
<dbReference type="EMBL" id="SHOA02000003">
    <property type="protein sequence ID" value="TDH68263.1"/>
    <property type="molecule type" value="Genomic_DNA"/>
</dbReference>
<evidence type="ECO:0000256" key="4">
    <source>
        <dbReference type="ARBA" id="ARBA00022833"/>
    </source>
</evidence>
<dbReference type="SMART" id="SM00456">
    <property type="entry name" value="WW"/>
    <property type="match status" value="1"/>
</dbReference>
<dbReference type="Pfam" id="PF00397">
    <property type="entry name" value="WW"/>
    <property type="match status" value="1"/>
</dbReference>
<comment type="similarity">
    <text evidence="1">Belongs to the ZC2HC1 family.</text>
</comment>
<gene>
    <name evidence="10" type="ORF">CCR75_008400</name>
</gene>
<protein>
    <recommendedName>
        <fullName evidence="12">WW domain-containing protein</fullName>
    </recommendedName>
</protein>
<name>A0A976IDF9_BRELC</name>
<dbReference type="GO" id="GO:0008270">
    <property type="term" value="F:zinc ion binding"/>
    <property type="evidence" value="ECO:0007669"/>
    <property type="project" value="UniProtKB-KW"/>
</dbReference>
<evidence type="ECO:0008006" key="12">
    <source>
        <dbReference type="Google" id="ProtNLM"/>
    </source>
</evidence>
<dbReference type="PANTHER" id="PTHR14649:SF1">
    <property type="entry name" value="ZINC FINGER C2HC DOMAIN-CONTAINING PROTEIN 1C"/>
    <property type="match status" value="1"/>
</dbReference>
<keyword evidence="11" id="KW-1185">Reference proteome</keyword>
<evidence type="ECO:0000256" key="1">
    <source>
        <dbReference type="ARBA" id="ARBA00010843"/>
    </source>
</evidence>
<keyword evidence="2" id="KW-0479">Metal-binding</keyword>
<evidence type="ECO:0000313" key="10">
    <source>
        <dbReference type="EMBL" id="TDH68263.1"/>
    </source>
</evidence>
<dbReference type="PROSITE" id="PS52027">
    <property type="entry name" value="ZF_C2HC_C3H"/>
    <property type="match status" value="1"/>
</dbReference>
<evidence type="ECO:0000259" key="8">
    <source>
        <dbReference type="PROSITE" id="PS50020"/>
    </source>
</evidence>
<dbReference type="AlphaFoldDB" id="A0A976IDF9"/>
<keyword evidence="4" id="KW-0862">Zinc</keyword>
<feature type="region of interest" description="Disordered" evidence="7">
    <location>
        <begin position="99"/>
        <end position="124"/>
    </location>
</feature>
<dbReference type="RefSeq" id="XP_067817762.1">
    <property type="nucleotide sequence ID" value="XM_067966452.1"/>
</dbReference>
<feature type="compositionally biased region" description="Polar residues" evidence="7">
    <location>
        <begin position="29"/>
        <end position="38"/>
    </location>
</feature>